<dbReference type="GO" id="GO:0043139">
    <property type="term" value="F:5'-3' DNA helicase activity"/>
    <property type="evidence" value="ECO:0007669"/>
    <property type="project" value="UniProtKB-EC"/>
</dbReference>
<dbReference type="SUPFAM" id="SSF52540">
    <property type="entry name" value="P-loop containing nucleoside triphosphate hydrolases"/>
    <property type="match status" value="1"/>
</dbReference>
<evidence type="ECO:0000256" key="1">
    <source>
        <dbReference type="RuleBase" id="RU363044"/>
    </source>
</evidence>
<proteinExistence type="inferred from homology"/>
<dbReference type="GO" id="GO:0006310">
    <property type="term" value="P:DNA recombination"/>
    <property type="evidence" value="ECO:0007669"/>
    <property type="project" value="UniProtKB-KW"/>
</dbReference>
<keyword evidence="1 6" id="KW-0347">Helicase</keyword>
<keyword evidence="1" id="KW-0547">Nucleotide-binding</keyword>
<keyword evidence="1" id="KW-0233">DNA recombination</keyword>
<dbReference type="InterPro" id="IPR049163">
    <property type="entry name" value="Pif1-like_2B_dom"/>
</dbReference>
<dbReference type="InterPro" id="IPR025476">
    <property type="entry name" value="Helitron_helicase-like"/>
</dbReference>
<dbReference type="Gene3D" id="3.40.50.300">
    <property type="entry name" value="P-loop containing nucleotide triphosphate hydrolases"/>
    <property type="match status" value="1"/>
</dbReference>
<keyword evidence="1" id="KW-0378">Hydrolase</keyword>
<evidence type="ECO:0000313" key="7">
    <source>
        <dbReference type="Proteomes" id="UP000265520"/>
    </source>
</evidence>
<evidence type="ECO:0000313" key="6">
    <source>
        <dbReference type="EMBL" id="MCH79269.1"/>
    </source>
</evidence>
<accession>A0A392LWC6</accession>
<dbReference type="InterPro" id="IPR027417">
    <property type="entry name" value="P-loop_NTPase"/>
</dbReference>
<feature type="domain" description="Helitron helicase-like" evidence="4">
    <location>
        <begin position="551"/>
        <end position="733"/>
    </location>
</feature>
<keyword evidence="1" id="KW-0227">DNA damage</keyword>
<evidence type="ECO:0000259" key="5">
    <source>
        <dbReference type="Pfam" id="PF21530"/>
    </source>
</evidence>
<dbReference type="FunFam" id="3.40.50.300:FF:002884">
    <property type="entry name" value="ATP-dependent DNA helicase"/>
    <property type="match status" value="1"/>
</dbReference>
<dbReference type="InterPro" id="IPR010285">
    <property type="entry name" value="DNA_helicase_pif1-like_DEAD"/>
</dbReference>
<name>A0A392LWC6_9FABA</name>
<reference evidence="6 7" key="1">
    <citation type="journal article" date="2018" name="Front. Plant Sci.">
        <title>Red Clover (Trifolium pratense) and Zigzag Clover (T. medium) - A Picture of Genomic Similarities and Differences.</title>
        <authorList>
            <person name="Dluhosova J."/>
            <person name="Istvanek J."/>
            <person name="Nedelnik J."/>
            <person name="Repkova J."/>
        </authorList>
    </citation>
    <scope>NUCLEOTIDE SEQUENCE [LARGE SCALE GENOMIC DNA]</scope>
    <source>
        <strain evidence="7">cv. 10/8</strain>
        <tissue evidence="6">Leaf</tissue>
    </source>
</reference>
<comment type="catalytic activity">
    <reaction evidence="1">
        <text>ATP + H2O = ADP + phosphate + H(+)</text>
        <dbReference type="Rhea" id="RHEA:13065"/>
        <dbReference type="ChEBI" id="CHEBI:15377"/>
        <dbReference type="ChEBI" id="CHEBI:15378"/>
        <dbReference type="ChEBI" id="CHEBI:30616"/>
        <dbReference type="ChEBI" id="CHEBI:43474"/>
        <dbReference type="ChEBI" id="CHEBI:456216"/>
        <dbReference type="EC" id="5.6.2.3"/>
    </reaction>
</comment>
<comment type="cofactor">
    <cofactor evidence="1">
        <name>Mg(2+)</name>
        <dbReference type="ChEBI" id="CHEBI:18420"/>
    </cofactor>
</comment>
<evidence type="ECO:0000259" key="3">
    <source>
        <dbReference type="Pfam" id="PF05970"/>
    </source>
</evidence>
<dbReference type="GO" id="GO:0005524">
    <property type="term" value="F:ATP binding"/>
    <property type="evidence" value="ECO:0007669"/>
    <property type="project" value="UniProtKB-KW"/>
</dbReference>
<feature type="domain" description="DNA helicase Pif1-like DEAD-box helicase" evidence="3">
    <location>
        <begin position="1217"/>
        <end position="1340"/>
    </location>
</feature>
<dbReference type="PANTHER" id="PTHR10492:SF101">
    <property type="entry name" value="ATP-DEPENDENT DNA HELICASE"/>
    <property type="match status" value="1"/>
</dbReference>
<dbReference type="EMBL" id="LXQA010000009">
    <property type="protein sequence ID" value="MCH79269.1"/>
    <property type="molecule type" value="Genomic_DNA"/>
</dbReference>
<keyword evidence="7" id="KW-1185">Reference proteome</keyword>
<protein>
    <recommendedName>
        <fullName evidence="1">ATP-dependent DNA helicase</fullName>
        <ecNumber evidence="1">5.6.2.3</ecNumber>
    </recommendedName>
</protein>
<gene>
    <name evidence="6" type="ORF">A2U01_0000015</name>
</gene>
<organism evidence="6 7">
    <name type="scientific">Trifolium medium</name>
    <dbReference type="NCBI Taxonomy" id="97028"/>
    <lineage>
        <taxon>Eukaryota</taxon>
        <taxon>Viridiplantae</taxon>
        <taxon>Streptophyta</taxon>
        <taxon>Embryophyta</taxon>
        <taxon>Tracheophyta</taxon>
        <taxon>Spermatophyta</taxon>
        <taxon>Magnoliopsida</taxon>
        <taxon>eudicotyledons</taxon>
        <taxon>Gunneridae</taxon>
        <taxon>Pentapetalae</taxon>
        <taxon>rosids</taxon>
        <taxon>fabids</taxon>
        <taxon>Fabales</taxon>
        <taxon>Fabaceae</taxon>
        <taxon>Papilionoideae</taxon>
        <taxon>50 kb inversion clade</taxon>
        <taxon>NPAAA clade</taxon>
        <taxon>Hologalegina</taxon>
        <taxon>IRL clade</taxon>
        <taxon>Trifolieae</taxon>
        <taxon>Trifolium</taxon>
    </lineage>
</organism>
<dbReference type="PANTHER" id="PTHR10492">
    <property type="match status" value="1"/>
</dbReference>
<evidence type="ECO:0000256" key="2">
    <source>
        <dbReference type="SAM" id="MobiDB-lite"/>
    </source>
</evidence>
<feature type="compositionally biased region" description="Polar residues" evidence="2">
    <location>
        <begin position="1"/>
        <end position="17"/>
    </location>
</feature>
<sequence>MDTSSRKSSFGGTSNLRAQPFEGIRDHAGDNYNDHVMFLDSNDNNYQFMCPSTSSGKASLIDTSNGMPGSVSLAEHYGPASLADHVVFLDSDDDEDLFMTTSTSPRNASILGTSNQLPYPCEDHNQDLFINPSTSTTNTFIVGASSHGVDSIEDHNRNAPIVGTSSHRVHSIEDHNQDLLMYASTSTRNASFVGTSNPRPHSFEGPSSIANPIEFVDSDNDNDLLMCASNEEQFEIPTNAEFNCDETRHCSSNAVPGFSEYLNIGQPNCVCQYCGAIMWCEERLKKSSKNSPKFKLYCSQGDVELVPSRPLPHPLHDLYHSHDRKSRFFLENIRSFNSMFAFTSMGGKIDSSMNDGNAPPTFVMNGENYHLIGSLLPLPDQPPKFAQLYIYDTDNEISNRMAAVGMEEDNLAFRASIVADIREALHSCDNPYVETYNTVRNTLHSHGVPNVRLKILGKRGRDGRRYDLPTASEVAALIVGDFDGTYPDRDVIVEYQSGLLKRVSTFEPSYWPLQYPLLFPRGEDGYSKNIEFRDNARKATRKIKFITQLEWVGYRIQQRETSASTIVFSRRLFHQFLVDSFSTIESGRLRYLKEHQKDLRADMYKGLTEAILRGDLDATNTGKRIVLPASFVGGARYMIQNYQDAMSICAWAGYPDLFVTFTCNHKWPEIVDFLKTHHLTPGDRPDLVSRLFKIKLDQLIKDIKAGQIFGKVRAVVYTIEFQKRGLPHAHILIFLQSAYRIVHPRDIDKIISAEIPDKYRDPELFEIVSSLMIHGQCGDKNKKSPCMQKGKCSKYFPKKFVNNTIIDPQGYPVYRRRDNGVSIDKGNFVADNSFVVPYNRHLLLKYNAHINVEWCNQSRSIKYLFKYVNKGHDRVTAGFYHGATDADNAHVYDEIKMYYDCRYLSACEAVWRIFVFDVNYREPSVERLNFHLENEQSVVFPDEASIEDVVSRPYAKHTKFLAWMDANKRYPCARDLTYAEFPTKFVWRKDLREWKPREKGFSIGRLHFVAPGSGPKFYLRTLLAYVKGATSFDDIKTVNNVTYNNYKDACFALGLMDDDTEFIQCIKETSYWGSGVFLRNLFASLLLSAQLHQPNIVWDNVWEDLSDDIQRRQRRLLRVNDLVLTPGQLQSYALAEIEVILQRNGKSLKDYPGMPLPDDGLMADIENRLIYDELNYDRHSLSKEHDTLLSAMTTKQTGLRSKGEIVLTVASSGPNHPVANLIRRAKLIIWDEAPMMHKHCFEAVDRTLKDIMKNENYPFGGKVVVLGGDFRQILPVIPKGTRYEIVQATINSSHLWQHCEVLTLTTNMRLLAGCAGPDMEDRKRFSDWILGIGNGTIGCADDEYIKTDIPHDLLIHINDYILDLLPGEEVVYKSYDSPCNDNPTFDTFNDVHTPEFLNTIVSSGIPNHKLRLKVGVPVMLMRNMDQSSGMCNGTRLIITRLGRYAVEGKIISGSNIGDRVFIPRLSLVPSDKRLPFKFQRRQFPLVVCFAMTINKSQGQSLKHVGVYLPQSIFSHGQLYVALSRVTSREGLKILITDDSGEDVDSTDNVVYIEVFRNL</sequence>
<dbReference type="GO" id="GO:0000723">
    <property type="term" value="P:telomere maintenance"/>
    <property type="evidence" value="ECO:0007669"/>
    <property type="project" value="InterPro"/>
</dbReference>
<dbReference type="Pfam" id="PF05970">
    <property type="entry name" value="PIF1"/>
    <property type="match status" value="1"/>
</dbReference>
<keyword evidence="1" id="KW-0234">DNA repair</keyword>
<dbReference type="Pfam" id="PF21530">
    <property type="entry name" value="Pif1_2B_dom"/>
    <property type="match status" value="1"/>
</dbReference>
<keyword evidence="1" id="KW-0067">ATP-binding</keyword>
<feature type="region of interest" description="Disordered" evidence="2">
    <location>
        <begin position="1"/>
        <end position="22"/>
    </location>
</feature>
<dbReference type="Pfam" id="PF14214">
    <property type="entry name" value="Helitron_like_N"/>
    <property type="match status" value="1"/>
</dbReference>
<evidence type="ECO:0000259" key="4">
    <source>
        <dbReference type="Pfam" id="PF14214"/>
    </source>
</evidence>
<dbReference type="CDD" id="cd18809">
    <property type="entry name" value="SF1_C_RecD"/>
    <property type="match status" value="1"/>
</dbReference>
<dbReference type="Proteomes" id="UP000265520">
    <property type="component" value="Unassembled WGS sequence"/>
</dbReference>
<comment type="similarity">
    <text evidence="1">Belongs to the helicase family.</text>
</comment>
<dbReference type="GO" id="GO:0006281">
    <property type="term" value="P:DNA repair"/>
    <property type="evidence" value="ECO:0007669"/>
    <property type="project" value="UniProtKB-KW"/>
</dbReference>
<dbReference type="EC" id="5.6.2.3" evidence="1"/>
<dbReference type="GO" id="GO:0016887">
    <property type="term" value="F:ATP hydrolysis activity"/>
    <property type="evidence" value="ECO:0007669"/>
    <property type="project" value="RHEA"/>
</dbReference>
<comment type="caution">
    <text evidence="6">The sequence shown here is derived from an EMBL/GenBank/DDBJ whole genome shotgun (WGS) entry which is preliminary data.</text>
</comment>
<feature type="domain" description="DNA helicase Pif1-like 2B" evidence="5">
    <location>
        <begin position="1395"/>
        <end position="1441"/>
    </location>
</feature>